<dbReference type="Pfam" id="PF10187">
    <property type="entry name" value="FAM192A_Fyv6_N"/>
    <property type="match status" value="1"/>
</dbReference>
<feature type="region of interest" description="Disordered" evidence="3">
    <location>
        <begin position="22"/>
        <end position="42"/>
    </location>
</feature>
<dbReference type="Proteomes" id="UP001642540">
    <property type="component" value="Unassembled WGS sequence"/>
</dbReference>
<gene>
    <name evidence="5" type="ORF">ODALV1_LOCUS10608</name>
</gene>
<comment type="subcellular location">
    <subcellularLocation>
        <location evidence="1">Nucleus</location>
    </subcellularLocation>
</comment>
<evidence type="ECO:0000256" key="3">
    <source>
        <dbReference type="SAM" id="MobiDB-lite"/>
    </source>
</evidence>
<dbReference type="PANTHER" id="PTHR13495:SF0">
    <property type="entry name" value="PSME3-INTERACTING PROTEIN"/>
    <property type="match status" value="1"/>
</dbReference>
<feature type="compositionally biased region" description="Low complexity" evidence="3">
    <location>
        <begin position="168"/>
        <end position="179"/>
    </location>
</feature>
<evidence type="ECO:0000256" key="2">
    <source>
        <dbReference type="ARBA" id="ARBA00023242"/>
    </source>
</evidence>
<evidence type="ECO:0000313" key="6">
    <source>
        <dbReference type="Proteomes" id="UP001642540"/>
    </source>
</evidence>
<evidence type="ECO:0000313" key="5">
    <source>
        <dbReference type="EMBL" id="CAL8100709.1"/>
    </source>
</evidence>
<accession>A0ABP1QIQ9</accession>
<evidence type="ECO:0000256" key="1">
    <source>
        <dbReference type="ARBA" id="ARBA00004123"/>
    </source>
</evidence>
<dbReference type="PANTHER" id="PTHR13495">
    <property type="entry name" value="NEFA-INTERACTING NUCLEAR PROTEIN NIP30"/>
    <property type="match status" value="1"/>
</dbReference>
<feature type="region of interest" description="Disordered" evidence="3">
    <location>
        <begin position="163"/>
        <end position="210"/>
    </location>
</feature>
<feature type="compositionally biased region" description="Acidic residues" evidence="3">
    <location>
        <begin position="237"/>
        <end position="247"/>
    </location>
</feature>
<dbReference type="InterPro" id="IPR039845">
    <property type="entry name" value="FAM192A"/>
</dbReference>
<keyword evidence="2" id="KW-0539">Nucleus</keyword>
<dbReference type="EMBL" id="CAXLJM020000033">
    <property type="protein sequence ID" value="CAL8100709.1"/>
    <property type="molecule type" value="Genomic_DNA"/>
</dbReference>
<name>A0ABP1QIQ9_9HEXA</name>
<feature type="domain" description="FAM192A/Fyv6 N-terminal" evidence="4">
    <location>
        <begin position="5"/>
        <end position="107"/>
    </location>
</feature>
<organism evidence="5 6">
    <name type="scientific">Orchesella dallaii</name>
    <dbReference type="NCBI Taxonomy" id="48710"/>
    <lineage>
        <taxon>Eukaryota</taxon>
        <taxon>Metazoa</taxon>
        <taxon>Ecdysozoa</taxon>
        <taxon>Arthropoda</taxon>
        <taxon>Hexapoda</taxon>
        <taxon>Collembola</taxon>
        <taxon>Entomobryomorpha</taxon>
        <taxon>Entomobryoidea</taxon>
        <taxon>Orchesellidae</taxon>
        <taxon>Orchesellinae</taxon>
        <taxon>Orchesella</taxon>
    </lineage>
</organism>
<keyword evidence="6" id="KW-1185">Reference proteome</keyword>
<proteinExistence type="predicted"/>
<comment type="caution">
    <text evidence="5">The sequence shown here is derived from an EMBL/GenBank/DDBJ whole genome shotgun (WGS) entry which is preliminary data.</text>
</comment>
<feature type="region of interest" description="Disordered" evidence="3">
    <location>
        <begin position="232"/>
        <end position="275"/>
    </location>
</feature>
<sequence>MSSGFITESEIEAQRQVRQAEWEKVRKPEDPVVAPEEAAPDNRSLFDRLQEQKMKKQEEFEESHKLKNLVKGLDDDEADFLEYVDKAKMDLERKKRMEELKELNEFRSKMAELRDQELDKHIKQELGLIKTEKKVVKSYDDELPSIGTGKTTQSKLLAGIVKRKAPCSQSTPSSTTDQPAKVPKLDEGSKGGASTVVSSKSEPAVDSRNVIHSVPYKGSLVCIGVLPGLASYSDSSNSEDESSDSEGGDSVPRDLCGREIVQAEDEQTEGNKKKK</sequence>
<protein>
    <recommendedName>
        <fullName evidence="4">FAM192A/Fyv6 N-terminal domain-containing protein</fullName>
    </recommendedName>
</protein>
<reference evidence="5 6" key="1">
    <citation type="submission" date="2024-08" db="EMBL/GenBank/DDBJ databases">
        <authorList>
            <person name="Cucini C."/>
            <person name="Frati F."/>
        </authorList>
    </citation>
    <scope>NUCLEOTIDE SEQUENCE [LARGE SCALE GENOMIC DNA]</scope>
</reference>
<dbReference type="InterPro" id="IPR019331">
    <property type="entry name" value="FAM192A/Fyv6_N"/>
</dbReference>
<evidence type="ECO:0000259" key="4">
    <source>
        <dbReference type="Pfam" id="PF10187"/>
    </source>
</evidence>